<dbReference type="AlphaFoldDB" id="A0A2T0TBV1"/>
<protein>
    <submittedName>
        <fullName evidence="7">Heparinase II/III-like protein</fullName>
    </submittedName>
</protein>
<evidence type="ECO:0000256" key="3">
    <source>
        <dbReference type="ARBA" id="ARBA00022764"/>
    </source>
</evidence>
<evidence type="ECO:0000256" key="1">
    <source>
        <dbReference type="ARBA" id="ARBA00004418"/>
    </source>
</evidence>
<dbReference type="Gene3D" id="1.50.10.100">
    <property type="entry name" value="Chondroitin AC/alginate lyase"/>
    <property type="match status" value="1"/>
</dbReference>
<evidence type="ECO:0000313" key="7">
    <source>
        <dbReference type="EMBL" id="PRY43124.1"/>
    </source>
</evidence>
<dbReference type="InterPro" id="IPR012480">
    <property type="entry name" value="Hepar_II_III_C"/>
</dbReference>
<comment type="subcellular location">
    <subcellularLocation>
        <location evidence="1">Periplasm</location>
    </subcellularLocation>
</comment>
<reference evidence="7 8" key="1">
    <citation type="submission" date="2018-03" db="EMBL/GenBank/DDBJ databases">
        <title>Genomic Encyclopedia of Archaeal and Bacterial Type Strains, Phase II (KMG-II): from individual species to whole genera.</title>
        <authorList>
            <person name="Goeker M."/>
        </authorList>
    </citation>
    <scope>NUCLEOTIDE SEQUENCE [LARGE SCALE GENOMIC DNA]</scope>
    <source>
        <strain evidence="7 8">DSM 28354</strain>
    </source>
</reference>
<sequence>MVMTSLGQYWRTIRHLHSRQVVHQCIHRLRQQPTFRLLKQAPTGHPLTAPDPTKPVSYNPDGTFSLLNCRPIRPESWNEPRYGKLWTYALNYFDCLNQPTMDLPTGMALIEDFIQESHLITDGMEPYPISLRIGNWVQFLSRHHVHDTFVNTHLFMQAAILSQRLEYHLEGNHLLENGFALLTAALFFQHQPWFSKACAVIESELERQLLPDGGHDERSPMYHRLLLDRLLDLLLMLRNNDWQHDTKLVDFMTRKAEKMLAWLETITFSDGSTPLVNDAAAGIAPTTSQLRWKAIRVGVRPSGGRLVESGYRMIRQARYELLADVGPIGPDHQPGHAHADTLSFVLHVDNKPVLIDTATSTYQPGDRRSWERSTAAHNTVEVDGQNSSEVWGCFRVGQRARAVIIENSDDILTARHDGYSRLGVIHERCWHTTPTDIRIYDHLIPTRRHLTHQTGIARFYVHPDVRVQQTAYGIQAGPVSFCFLSDPPPSIRLTTVELADGFNRLRRGTCIAVTFQEQLATTLAIAS</sequence>
<dbReference type="GO" id="GO:0016829">
    <property type="term" value="F:lyase activity"/>
    <property type="evidence" value="ECO:0007669"/>
    <property type="project" value="UniProtKB-KW"/>
</dbReference>
<dbReference type="PANTHER" id="PTHR39210">
    <property type="entry name" value="HEPARIN-SULFATE LYASE"/>
    <property type="match status" value="1"/>
</dbReference>
<dbReference type="PANTHER" id="PTHR39210:SF1">
    <property type="entry name" value="HEPARIN-SULFATE LYASE"/>
    <property type="match status" value="1"/>
</dbReference>
<keyword evidence="8" id="KW-1185">Reference proteome</keyword>
<comment type="caution">
    <text evidence="7">The sequence shown here is derived from an EMBL/GenBank/DDBJ whole genome shotgun (WGS) entry which is preliminary data.</text>
</comment>
<evidence type="ECO:0000256" key="2">
    <source>
        <dbReference type="ARBA" id="ARBA00022729"/>
    </source>
</evidence>
<evidence type="ECO:0000313" key="8">
    <source>
        <dbReference type="Proteomes" id="UP000238375"/>
    </source>
</evidence>
<evidence type="ECO:0000256" key="4">
    <source>
        <dbReference type="ARBA" id="ARBA00023239"/>
    </source>
</evidence>
<dbReference type="GO" id="GO:0042597">
    <property type="term" value="C:periplasmic space"/>
    <property type="evidence" value="ECO:0007669"/>
    <property type="project" value="UniProtKB-SubCell"/>
</dbReference>
<dbReference type="SUPFAM" id="SSF48230">
    <property type="entry name" value="Chondroitin AC/alginate lyase"/>
    <property type="match status" value="1"/>
</dbReference>
<dbReference type="EMBL" id="PVTE01000004">
    <property type="protein sequence ID" value="PRY43124.1"/>
    <property type="molecule type" value="Genomic_DNA"/>
</dbReference>
<dbReference type="InterPro" id="IPR008929">
    <property type="entry name" value="Chondroitin_lyas"/>
</dbReference>
<gene>
    <name evidence="7" type="ORF">CLV58_104255</name>
</gene>
<keyword evidence="2" id="KW-0732">Signal</keyword>
<evidence type="ECO:0000259" key="5">
    <source>
        <dbReference type="Pfam" id="PF07940"/>
    </source>
</evidence>
<evidence type="ECO:0000259" key="6">
    <source>
        <dbReference type="Pfam" id="PF16889"/>
    </source>
</evidence>
<keyword evidence="4" id="KW-0456">Lyase</keyword>
<dbReference type="Pfam" id="PF07940">
    <property type="entry name" value="Hepar_II_III_C"/>
    <property type="match status" value="1"/>
</dbReference>
<dbReference type="Pfam" id="PF16889">
    <property type="entry name" value="Hepar_II_III_N"/>
    <property type="match status" value="1"/>
</dbReference>
<feature type="domain" description="Heparinase II/III-like C-terminal" evidence="5">
    <location>
        <begin position="305"/>
        <end position="517"/>
    </location>
</feature>
<proteinExistence type="predicted"/>
<feature type="domain" description="Heparin-sulfate lyase N-terminal" evidence="6">
    <location>
        <begin position="134"/>
        <end position="281"/>
    </location>
</feature>
<organism evidence="7 8">
    <name type="scientific">Spirosoma oryzae</name>
    <dbReference type="NCBI Taxonomy" id="1469603"/>
    <lineage>
        <taxon>Bacteria</taxon>
        <taxon>Pseudomonadati</taxon>
        <taxon>Bacteroidota</taxon>
        <taxon>Cytophagia</taxon>
        <taxon>Cytophagales</taxon>
        <taxon>Cytophagaceae</taxon>
        <taxon>Spirosoma</taxon>
    </lineage>
</organism>
<dbReference type="Gene3D" id="2.70.98.70">
    <property type="match status" value="1"/>
</dbReference>
<keyword evidence="3" id="KW-0574">Periplasm</keyword>
<accession>A0A2T0TBV1</accession>
<dbReference type="Proteomes" id="UP000238375">
    <property type="component" value="Unassembled WGS sequence"/>
</dbReference>
<dbReference type="InterPro" id="IPR031680">
    <property type="entry name" value="Hepar_II_III_N"/>
</dbReference>
<name>A0A2T0TBV1_9BACT</name>